<dbReference type="InterPro" id="IPR042098">
    <property type="entry name" value="TauD-like_sf"/>
</dbReference>
<accession>W4MAW7</accession>
<dbReference type="HOGENOM" id="CLU_1849200_0_0_7"/>
<proteinExistence type="inferred from homology"/>
<sequence>AYTALPAEMKQRIAGFEAVFNFAGRKRTVPITQAQIDAFPEVIHPVVRPHPITGCKCLYIMRNDCTGIVDLPDDEAQLLIAALADHIVRPEFIYRHQWHPGDLLLWDNCTVQHMAIQDYDLPLRRLMHRTTFAATQSA</sequence>
<comment type="similarity">
    <text evidence="1">Belongs to the TfdA dioxygenase family.</text>
</comment>
<dbReference type="InterPro" id="IPR003819">
    <property type="entry name" value="TauD/TfdA-like"/>
</dbReference>
<dbReference type="GO" id="GO:0000908">
    <property type="term" value="F:taurine dioxygenase activity"/>
    <property type="evidence" value="ECO:0007669"/>
    <property type="project" value="TreeGrafter"/>
</dbReference>
<evidence type="ECO:0000313" key="8">
    <source>
        <dbReference type="Proteomes" id="UP000019140"/>
    </source>
</evidence>
<name>W4MAW7_9BACT</name>
<dbReference type="Pfam" id="PF02668">
    <property type="entry name" value="TauD"/>
    <property type="match status" value="1"/>
</dbReference>
<evidence type="ECO:0000256" key="5">
    <source>
        <dbReference type="ARBA" id="ARBA00023004"/>
    </source>
</evidence>
<keyword evidence="3" id="KW-0223">Dioxygenase</keyword>
<comment type="caution">
    <text evidence="7">The sequence shown here is derived from an EMBL/GenBank/DDBJ whole genome shotgun (WGS) entry which is preliminary data.</text>
</comment>
<evidence type="ECO:0000256" key="2">
    <source>
        <dbReference type="ARBA" id="ARBA00022723"/>
    </source>
</evidence>
<keyword evidence="8" id="KW-1185">Reference proteome</keyword>
<dbReference type="PANTHER" id="PTHR30468">
    <property type="entry name" value="ALPHA-KETOGLUTARATE-DEPENDENT SULFONATE DIOXYGENASE"/>
    <property type="match status" value="1"/>
</dbReference>
<protein>
    <recommendedName>
        <fullName evidence="6">TauD/TfdA-like domain-containing protein</fullName>
    </recommendedName>
</protein>
<dbReference type="Gene3D" id="3.60.130.10">
    <property type="entry name" value="Clavaminate synthase-like"/>
    <property type="match status" value="1"/>
</dbReference>
<evidence type="ECO:0000256" key="3">
    <source>
        <dbReference type="ARBA" id="ARBA00022964"/>
    </source>
</evidence>
<dbReference type="InterPro" id="IPR051323">
    <property type="entry name" value="AtsK-like"/>
</dbReference>
<dbReference type="GO" id="GO:0046872">
    <property type="term" value="F:metal ion binding"/>
    <property type="evidence" value="ECO:0007669"/>
    <property type="project" value="UniProtKB-KW"/>
</dbReference>
<keyword evidence="2" id="KW-0479">Metal-binding</keyword>
<keyword evidence="5" id="KW-0408">Iron</keyword>
<keyword evidence="4" id="KW-0560">Oxidoreductase</keyword>
<dbReference type="Proteomes" id="UP000019140">
    <property type="component" value="Unassembled WGS sequence"/>
</dbReference>
<dbReference type="SUPFAM" id="SSF51197">
    <property type="entry name" value="Clavaminate synthase-like"/>
    <property type="match status" value="1"/>
</dbReference>
<feature type="non-terminal residue" evidence="7">
    <location>
        <position position="1"/>
    </location>
</feature>
<gene>
    <name evidence="7" type="ORF">ETSY2_13350</name>
</gene>
<dbReference type="EMBL" id="AZHX01000537">
    <property type="protein sequence ID" value="ETX07061.1"/>
    <property type="molecule type" value="Genomic_DNA"/>
</dbReference>
<dbReference type="AlphaFoldDB" id="W4MAW7"/>
<dbReference type="GO" id="GO:0005737">
    <property type="term" value="C:cytoplasm"/>
    <property type="evidence" value="ECO:0007669"/>
    <property type="project" value="TreeGrafter"/>
</dbReference>
<feature type="domain" description="TauD/TfdA-like" evidence="6">
    <location>
        <begin position="1"/>
        <end position="131"/>
    </location>
</feature>
<reference evidence="7 8" key="1">
    <citation type="journal article" date="2014" name="Nature">
        <title>An environmental bacterial taxon with a large and distinct metabolic repertoire.</title>
        <authorList>
            <person name="Wilson M.C."/>
            <person name="Mori T."/>
            <person name="Ruckert C."/>
            <person name="Uria A.R."/>
            <person name="Helf M.J."/>
            <person name="Takada K."/>
            <person name="Gernert C."/>
            <person name="Steffens U.A."/>
            <person name="Heycke N."/>
            <person name="Schmitt S."/>
            <person name="Rinke C."/>
            <person name="Helfrich E.J."/>
            <person name="Brachmann A.O."/>
            <person name="Gurgui C."/>
            <person name="Wakimoto T."/>
            <person name="Kracht M."/>
            <person name="Crusemann M."/>
            <person name="Hentschel U."/>
            <person name="Abe I."/>
            <person name="Matsunaga S."/>
            <person name="Kalinowski J."/>
            <person name="Takeyama H."/>
            <person name="Piel J."/>
        </authorList>
    </citation>
    <scope>NUCLEOTIDE SEQUENCE [LARGE SCALE GENOMIC DNA]</scope>
    <source>
        <strain evidence="8">TSY2</strain>
    </source>
</reference>
<evidence type="ECO:0000256" key="4">
    <source>
        <dbReference type="ARBA" id="ARBA00023002"/>
    </source>
</evidence>
<evidence type="ECO:0000256" key="1">
    <source>
        <dbReference type="ARBA" id="ARBA00005896"/>
    </source>
</evidence>
<organism evidence="7 8">
    <name type="scientific">Candidatus Entotheonella gemina</name>
    <dbReference type="NCBI Taxonomy" id="1429439"/>
    <lineage>
        <taxon>Bacteria</taxon>
        <taxon>Pseudomonadati</taxon>
        <taxon>Nitrospinota/Tectimicrobiota group</taxon>
        <taxon>Candidatus Tectimicrobiota</taxon>
        <taxon>Candidatus Entotheonellia</taxon>
        <taxon>Candidatus Entotheonellales</taxon>
        <taxon>Candidatus Entotheonellaceae</taxon>
        <taxon>Candidatus Entotheonella</taxon>
    </lineage>
</organism>
<dbReference type="PANTHER" id="PTHR30468:SF1">
    <property type="entry name" value="ALPHA-KETOGLUTARATE-DEPENDENT SULFONATE DIOXYGENASE"/>
    <property type="match status" value="1"/>
</dbReference>
<dbReference type="GO" id="GO:0006790">
    <property type="term" value="P:sulfur compound metabolic process"/>
    <property type="evidence" value="ECO:0007669"/>
    <property type="project" value="TreeGrafter"/>
</dbReference>
<evidence type="ECO:0000259" key="6">
    <source>
        <dbReference type="Pfam" id="PF02668"/>
    </source>
</evidence>
<evidence type="ECO:0000313" key="7">
    <source>
        <dbReference type="EMBL" id="ETX07061.1"/>
    </source>
</evidence>